<dbReference type="EMBL" id="CP011112">
    <property type="protein sequence ID" value="AKU18402.1"/>
    <property type="molecule type" value="Genomic_DNA"/>
</dbReference>
<dbReference type="Gene3D" id="3.40.50.150">
    <property type="entry name" value="Vaccinia Virus protein VP39"/>
    <property type="match status" value="1"/>
</dbReference>
<dbReference type="InterPro" id="IPR013216">
    <property type="entry name" value="Methyltransf_11"/>
</dbReference>
<gene>
    <name evidence="2" type="ORF">VV02_25395</name>
</gene>
<accession>A0A0K1JNV7</accession>
<reference evidence="2 3" key="1">
    <citation type="submission" date="2015-03" db="EMBL/GenBank/DDBJ databases">
        <title>Luteipulveratus halotolerans sp. nov., a novel actinobacterium (Dermacoccaceae) from Sarawak, Malaysia.</title>
        <authorList>
            <person name="Juboi H."/>
            <person name="Basik A."/>
            <person name="Shamsul S.S."/>
            <person name="Arnold P."/>
            <person name="Schmitt E.K."/>
            <person name="Sanglier J.-J."/>
            <person name="Yeo T."/>
        </authorList>
    </citation>
    <scope>NUCLEOTIDE SEQUENCE [LARGE SCALE GENOMIC DNA]</scope>
    <source>
        <strain evidence="2 3">MN07-A0370</strain>
    </source>
</reference>
<name>A0A0K1JNV7_9MICO</name>
<proteinExistence type="predicted"/>
<evidence type="ECO:0000313" key="2">
    <source>
        <dbReference type="EMBL" id="AKU18402.1"/>
    </source>
</evidence>
<sequence>MADSEQPLSFRADRIEPSQVERLAFVLDMQAQLPDVRRLRAWALDALSPAEGERAVDVGSGTGSEVLALAARLGPTGEAIGVEPNAGLRDLAEQRAAEAAEPNVRFVEGDAYALPFEDASVDVVRCERVLQHLEAPERAVAEVARVLKPGGRVCIIDSDWGTAILHPADPAVVRAAMESMHARLPNPFSGRLLRGQLSTAGLVVDDIGSQALVQPLTAAEGPLVQMLADRALADGAIDEDQHTQLLHDLRAGAAAGDFHMSVTMFAALAHQSTHPPVE</sequence>
<dbReference type="OrthoDB" id="9805171at2"/>
<dbReference type="GO" id="GO:0032259">
    <property type="term" value="P:methylation"/>
    <property type="evidence" value="ECO:0007669"/>
    <property type="project" value="UniProtKB-KW"/>
</dbReference>
<evidence type="ECO:0000259" key="1">
    <source>
        <dbReference type="Pfam" id="PF08241"/>
    </source>
</evidence>
<dbReference type="PANTHER" id="PTHR42912">
    <property type="entry name" value="METHYLTRANSFERASE"/>
    <property type="match status" value="1"/>
</dbReference>
<dbReference type="RefSeq" id="WP_052596185.1">
    <property type="nucleotide sequence ID" value="NZ_CP011112.1"/>
</dbReference>
<dbReference type="PATRIC" id="fig|571913.6.peg.5146"/>
<keyword evidence="2" id="KW-0489">Methyltransferase</keyword>
<dbReference type="Proteomes" id="UP000066480">
    <property type="component" value="Chromosome"/>
</dbReference>
<dbReference type="CDD" id="cd02440">
    <property type="entry name" value="AdoMet_MTases"/>
    <property type="match status" value="1"/>
</dbReference>
<evidence type="ECO:0000313" key="3">
    <source>
        <dbReference type="Proteomes" id="UP000066480"/>
    </source>
</evidence>
<dbReference type="SUPFAM" id="SSF53335">
    <property type="entry name" value="S-adenosyl-L-methionine-dependent methyltransferases"/>
    <property type="match status" value="1"/>
</dbReference>
<dbReference type="InterPro" id="IPR050508">
    <property type="entry name" value="Methyltransf_Superfamily"/>
</dbReference>
<dbReference type="AlphaFoldDB" id="A0A0K1JNV7"/>
<dbReference type="GO" id="GO:0008757">
    <property type="term" value="F:S-adenosylmethionine-dependent methyltransferase activity"/>
    <property type="evidence" value="ECO:0007669"/>
    <property type="project" value="InterPro"/>
</dbReference>
<dbReference type="Pfam" id="PF08241">
    <property type="entry name" value="Methyltransf_11"/>
    <property type="match status" value="1"/>
</dbReference>
<organism evidence="2 3">
    <name type="scientific">Luteipulveratus mongoliensis</name>
    <dbReference type="NCBI Taxonomy" id="571913"/>
    <lineage>
        <taxon>Bacteria</taxon>
        <taxon>Bacillati</taxon>
        <taxon>Actinomycetota</taxon>
        <taxon>Actinomycetes</taxon>
        <taxon>Micrococcales</taxon>
        <taxon>Dermacoccaceae</taxon>
        <taxon>Luteipulveratus</taxon>
    </lineage>
</organism>
<dbReference type="InterPro" id="IPR029063">
    <property type="entry name" value="SAM-dependent_MTases_sf"/>
</dbReference>
<dbReference type="KEGG" id="lmoi:VV02_25395"/>
<keyword evidence="3" id="KW-1185">Reference proteome</keyword>
<dbReference type="STRING" id="571913.VV02_25395"/>
<feature type="domain" description="Methyltransferase type 11" evidence="1">
    <location>
        <begin position="56"/>
        <end position="155"/>
    </location>
</feature>
<protein>
    <submittedName>
        <fullName evidence="2">Methyltransferase</fullName>
    </submittedName>
</protein>
<keyword evidence="2" id="KW-0808">Transferase</keyword>